<dbReference type="EMBL" id="CP006763">
    <property type="protein sequence ID" value="URS74468.1"/>
    <property type="molecule type" value="Genomic_DNA"/>
</dbReference>
<name>A0ABY4TPH7_9CLOT</name>
<proteinExistence type="predicted"/>
<gene>
    <name evidence="1" type="ORF">CAETHG_04220</name>
</gene>
<accession>A0ABY4TPH7</accession>
<protein>
    <submittedName>
        <fullName evidence="1">Uncharacterized protein</fullName>
    </submittedName>
</protein>
<evidence type="ECO:0000313" key="2">
    <source>
        <dbReference type="Proteomes" id="UP000017590"/>
    </source>
</evidence>
<keyword evidence="2" id="KW-1185">Reference proteome</keyword>
<dbReference type="Proteomes" id="UP000017590">
    <property type="component" value="Chromosome"/>
</dbReference>
<dbReference type="RefSeq" id="WP_029169985.1">
    <property type="nucleotide sequence ID" value="NC_022592.1"/>
</dbReference>
<reference evidence="2" key="1">
    <citation type="journal article" date="2014" name="Biotechnol. Biofuels">
        <title>Comparison of single-molecule sequencing and hybrid approaches for finishing the genome of Clostridium autoethanogenum and analysis of CRISPR systems in industrial relevant Clostridia.</title>
        <authorList>
            <person name="Brown S.D."/>
            <person name="Nagaraju S."/>
            <person name="Utturkar S."/>
            <person name="De Tissera S."/>
            <person name="Segovia S."/>
            <person name="Mitchell W."/>
            <person name="Land M.L."/>
            <person name="Dassanayake A."/>
            <person name="Kopke M."/>
        </authorList>
    </citation>
    <scope>NUCLEOTIDE SEQUENCE [LARGE SCALE GENOMIC DNA]</scope>
    <source>
        <strain evidence="2">DSM 10061</strain>
    </source>
</reference>
<sequence length="66" mass="7735">MTKVTNLSVEVLKYFNKEEIYDEYEYCGIKIYILSSLILEENVNIFMLPKIPFMKPAFSASGIKYN</sequence>
<organism evidence="1 2">
    <name type="scientific">Clostridium autoethanogenum DSM 10061</name>
    <dbReference type="NCBI Taxonomy" id="1341692"/>
    <lineage>
        <taxon>Bacteria</taxon>
        <taxon>Bacillati</taxon>
        <taxon>Bacillota</taxon>
        <taxon>Clostridia</taxon>
        <taxon>Eubacteriales</taxon>
        <taxon>Clostridiaceae</taxon>
        <taxon>Clostridium</taxon>
    </lineage>
</organism>
<evidence type="ECO:0000313" key="1">
    <source>
        <dbReference type="EMBL" id="URS74468.1"/>
    </source>
</evidence>